<keyword evidence="1" id="KW-0233">DNA recombination</keyword>
<feature type="region of interest" description="Disordered" evidence="2">
    <location>
        <begin position="123"/>
        <end position="149"/>
    </location>
</feature>
<comment type="similarity">
    <text evidence="1">Belongs to the helicase family.</text>
</comment>
<dbReference type="Gene3D" id="3.40.50.300">
    <property type="entry name" value="P-loop containing nucleotide triphosphate hydrolases"/>
    <property type="match status" value="1"/>
</dbReference>
<comment type="caution">
    <text evidence="4">The sequence shown here is derived from an EMBL/GenBank/DDBJ whole genome shotgun (WGS) entry which is preliminary data.</text>
</comment>
<feature type="region of interest" description="Disordered" evidence="2">
    <location>
        <begin position="69"/>
        <end position="92"/>
    </location>
</feature>
<dbReference type="AlphaFoldDB" id="A0A699GN95"/>
<protein>
    <recommendedName>
        <fullName evidence="1">ATP-dependent DNA helicase</fullName>
        <ecNumber evidence="1">5.6.2.3</ecNumber>
    </recommendedName>
</protein>
<reference evidence="4" key="1">
    <citation type="journal article" date="2019" name="Sci. Rep.">
        <title>Draft genome of Tanacetum cinerariifolium, the natural source of mosquito coil.</title>
        <authorList>
            <person name="Yamashiro T."/>
            <person name="Shiraishi A."/>
            <person name="Satake H."/>
            <person name="Nakayama K."/>
        </authorList>
    </citation>
    <scope>NUCLEOTIDE SEQUENCE</scope>
</reference>
<dbReference type="Gene3D" id="2.40.50.140">
    <property type="entry name" value="Nucleic acid-binding proteins"/>
    <property type="match status" value="1"/>
</dbReference>
<dbReference type="GO" id="GO:0043139">
    <property type="term" value="F:5'-3' DNA helicase activity"/>
    <property type="evidence" value="ECO:0007669"/>
    <property type="project" value="UniProtKB-EC"/>
</dbReference>
<keyword evidence="1" id="KW-0227">DNA damage</keyword>
<evidence type="ECO:0000256" key="2">
    <source>
        <dbReference type="SAM" id="MobiDB-lite"/>
    </source>
</evidence>
<proteinExistence type="inferred from homology"/>
<keyword evidence="1 4" id="KW-0347">Helicase</keyword>
<sequence length="1013" mass="115192">MINTLDNLTQAMVGRSAYQLCKKYAKSESDGSIPTEITNLIGNKYAFKVAIDDYNDNEATSNTVPAITSLKTNKHPAEGEPGSESSTRKKKAVEIKVGKMLERTDTTMDENDPANVRKCRKELMSNRKRASSKDKRSNPSVSSDAFLTRHVRRTPKQSTNLATSPLAFRNSKTPTLEKSNVLQMPAFCNTITTPTSSWMTPNSPASIATRGQQVIPVASTRKRQSPLNDVSKGAQKNSKYCCYTNHSTIKYTNINLQSSNSSGSSGHSNSKNPIDRDIMNEVKDVLDTLSDLVKTFRRARDRYNEDSEQNIRIKLVAKRGKDGRTYNLLTSNEVAGLIVGDFDTCIEQRDIMLEKHREGLERINIFHPLYLPLKYPLLMPYAQDGTPSIERLSFHLPGEQQVLYDENSDLETVLHKPSVGHSMFEGWMKMNELYPVTRELTYAEFPTKYVWNAPKRIWTLRKQGKSIGRIHNVPISTGDAFYYRMILNGAKGCRTHDEIKKVNGVVYPTYKEACYATGLLEDDKEYIECIKDATHWATAEHLREIFVTLLSQKELTLPLSVWLQTWHLLAGDVQFKRWPEMPYPDERYISEFGNWLIYDELDYNPTELQSEYERLYVSSNTKQKSIYHTIMNFVETRQGGVYFVYDYEGTGKTFLWKTLAVGIKRKGDIVLNVASSGIASLLILGGRTAHSRFNIPINIDEMSTCSICLQSDLGALLKKCKIIIWDEAPMTNKLCFEALDRTLRYVLCRTRYDTCETPFGNMTMVFGANMRLTVGASPKDVCEIRDFAKWILKVRDRELGEEMVYLSCDSIDKTEHGSAIDESIFSPEFINGLKFSGVPNHKLALKAKIINGTHFGKEVIIPRLRITPSDKRLPIKIVRKQYPLSLSFVMTINKSHGQSLSKVGLYLPCLVFTHGQLYVAFSSVKKKRDLKVVVCDEEGTKFPWWKSVKSYILVTKGCYKVSIQGYGGRYARWKVMEGVWRPWLERRNKEVMRPLGDQKKSCGACKLLVAELA</sequence>
<dbReference type="SUPFAM" id="SSF52540">
    <property type="entry name" value="P-loop containing nucleoside triphosphate hydrolases"/>
    <property type="match status" value="2"/>
</dbReference>
<keyword evidence="1" id="KW-0378">Hydrolase</keyword>
<feature type="domain" description="DNA helicase Pif1-like DEAD-box helicase" evidence="3">
    <location>
        <begin position="620"/>
        <end position="769"/>
    </location>
</feature>
<dbReference type="GO" id="GO:0006310">
    <property type="term" value="P:DNA recombination"/>
    <property type="evidence" value="ECO:0007669"/>
    <property type="project" value="UniProtKB-KW"/>
</dbReference>
<keyword evidence="1" id="KW-0234">DNA repair</keyword>
<dbReference type="EC" id="5.6.2.3" evidence="1"/>
<gene>
    <name evidence="4" type="ORF">Tci_001513</name>
</gene>
<accession>A0A699GN95</accession>
<dbReference type="PANTHER" id="PTHR10492:SF101">
    <property type="entry name" value="ATP-DEPENDENT DNA HELICASE"/>
    <property type="match status" value="1"/>
</dbReference>
<dbReference type="PANTHER" id="PTHR10492">
    <property type="match status" value="1"/>
</dbReference>
<comment type="cofactor">
    <cofactor evidence="1">
        <name>Mg(2+)</name>
        <dbReference type="ChEBI" id="CHEBI:18420"/>
    </cofactor>
</comment>
<keyword evidence="1" id="KW-0067">ATP-binding</keyword>
<dbReference type="GO" id="GO:0016787">
    <property type="term" value="F:hydrolase activity"/>
    <property type="evidence" value="ECO:0007669"/>
    <property type="project" value="UniProtKB-KW"/>
</dbReference>
<dbReference type="EMBL" id="BKCJ010000077">
    <property type="protein sequence ID" value="GEU29535.1"/>
    <property type="molecule type" value="Genomic_DNA"/>
</dbReference>
<dbReference type="InterPro" id="IPR027417">
    <property type="entry name" value="P-loop_NTPase"/>
</dbReference>
<keyword evidence="1" id="KW-0547">Nucleotide-binding</keyword>
<comment type="catalytic activity">
    <reaction evidence="1">
        <text>ATP + H2O = ADP + phosphate + H(+)</text>
        <dbReference type="Rhea" id="RHEA:13065"/>
        <dbReference type="ChEBI" id="CHEBI:15377"/>
        <dbReference type="ChEBI" id="CHEBI:15378"/>
        <dbReference type="ChEBI" id="CHEBI:30616"/>
        <dbReference type="ChEBI" id="CHEBI:43474"/>
        <dbReference type="ChEBI" id="CHEBI:456216"/>
        <dbReference type="EC" id="5.6.2.3"/>
    </reaction>
</comment>
<name>A0A699GN95_TANCI</name>
<dbReference type="GO" id="GO:0005524">
    <property type="term" value="F:ATP binding"/>
    <property type="evidence" value="ECO:0007669"/>
    <property type="project" value="UniProtKB-KW"/>
</dbReference>
<evidence type="ECO:0000259" key="3">
    <source>
        <dbReference type="Pfam" id="PF05970"/>
    </source>
</evidence>
<dbReference type="Pfam" id="PF05970">
    <property type="entry name" value="PIF1"/>
    <property type="match status" value="1"/>
</dbReference>
<organism evidence="4">
    <name type="scientific">Tanacetum cinerariifolium</name>
    <name type="common">Dalmatian daisy</name>
    <name type="synonym">Chrysanthemum cinerariifolium</name>
    <dbReference type="NCBI Taxonomy" id="118510"/>
    <lineage>
        <taxon>Eukaryota</taxon>
        <taxon>Viridiplantae</taxon>
        <taxon>Streptophyta</taxon>
        <taxon>Embryophyta</taxon>
        <taxon>Tracheophyta</taxon>
        <taxon>Spermatophyta</taxon>
        <taxon>Magnoliopsida</taxon>
        <taxon>eudicotyledons</taxon>
        <taxon>Gunneridae</taxon>
        <taxon>Pentapetalae</taxon>
        <taxon>asterids</taxon>
        <taxon>campanulids</taxon>
        <taxon>Asterales</taxon>
        <taxon>Asteraceae</taxon>
        <taxon>Asteroideae</taxon>
        <taxon>Anthemideae</taxon>
        <taxon>Anthemidinae</taxon>
        <taxon>Tanacetum</taxon>
    </lineage>
</organism>
<evidence type="ECO:0000313" key="4">
    <source>
        <dbReference type="EMBL" id="GEU29535.1"/>
    </source>
</evidence>
<evidence type="ECO:0000256" key="1">
    <source>
        <dbReference type="RuleBase" id="RU363044"/>
    </source>
</evidence>
<dbReference type="GO" id="GO:0006281">
    <property type="term" value="P:DNA repair"/>
    <property type="evidence" value="ECO:0007669"/>
    <property type="project" value="UniProtKB-KW"/>
</dbReference>
<dbReference type="GO" id="GO:0000723">
    <property type="term" value="P:telomere maintenance"/>
    <property type="evidence" value="ECO:0007669"/>
    <property type="project" value="InterPro"/>
</dbReference>
<dbReference type="InterPro" id="IPR010285">
    <property type="entry name" value="DNA_helicase_pif1-like_DEAD"/>
</dbReference>
<dbReference type="InterPro" id="IPR012340">
    <property type="entry name" value="NA-bd_OB-fold"/>
</dbReference>
<feature type="compositionally biased region" description="Basic and acidic residues" evidence="2">
    <location>
        <begin position="123"/>
        <end position="137"/>
    </location>
</feature>